<dbReference type="EMBL" id="JACKXE010000001">
    <property type="protein sequence ID" value="MBB6628023.1"/>
    <property type="molecule type" value="Genomic_DNA"/>
</dbReference>
<dbReference type="PROSITE" id="PS51318">
    <property type="entry name" value="TAT"/>
    <property type="match status" value="1"/>
</dbReference>
<organism evidence="2 3">
    <name type="scientific">Nocardioides luti</name>
    <dbReference type="NCBI Taxonomy" id="2761101"/>
    <lineage>
        <taxon>Bacteria</taxon>
        <taxon>Bacillati</taxon>
        <taxon>Actinomycetota</taxon>
        <taxon>Actinomycetes</taxon>
        <taxon>Propionibacteriales</taxon>
        <taxon>Nocardioidaceae</taxon>
        <taxon>Nocardioides</taxon>
    </lineage>
</organism>
<dbReference type="RefSeq" id="WP_185253116.1">
    <property type="nucleotide sequence ID" value="NZ_JACKXE010000001.1"/>
</dbReference>
<dbReference type="AlphaFoldDB" id="A0A7X0RGR0"/>
<keyword evidence="1" id="KW-0732">Signal</keyword>
<accession>A0A7X0RGR0</accession>
<dbReference type="InterPro" id="IPR006311">
    <property type="entry name" value="TAT_signal"/>
</dbReference>
<feature type="chain" id="PRO_5038468383" evidence="1">
    <location>
        <begin position="40"/>
        <end position="339"/>
    </location>
</feature>
<protein>
    <submittedName>
        <fullName evidence="2">Uncharacterized protein</fullName>
    </submittedName>
</protein>
<keyword evidence="3" id="KW-1185">Reference proteome</keyword>
<sequence length="339" mass="37500">MTPHPSKPRHRRSLAVATGLLALVAPLAAVAVSSAPAEASNTKTHHVKMYKVEAQVDLDGEYPDNSTHTHLSCGAGDYALDGMWRVDSVDQANPDTDTFGDERDVEVTASYGDTADMTKWHFEITNRADGDAQLKIFLTCLQGTTEGQHGHSHAITVTNKTLPASNNQADGDWEKEYTAQCAVGQYAVAPGFKIANGSARPYGSYMTTDFRGWKWGFVNSSTPDIQPYLRCLTIRTGAAGAGGHVHKLYAQWFPGYAGDMDFVPVKHQTERQYSCTNKFYDKGMVASWWINDHQYTYWLGMDPRPKTRAFRYWREAGGDGKTYIALLCIGTRTSKQQAP</sequence>
<gene>
    <name evidence="2" type="ORF">H5V45_11910</name>
</gene>
<feature type="signal peptide" evidence="1">
    <location>
        <begin position="1"/>
        <end position="39"/>
    </location>
</feature>
<evidence type="ECO:0000313" key="3">
    <source>
        <dbReference type="Proteomes" id="UP000523955"/>
    </source>
</evidence>
<proteinExistence type="predicted"/>
<name>A0A7X0RGR0_9ACTN</name>
<evidence type="ECO:0000256" key="1">
    <source>
        <dbReference type="SAM" id="SignalP"/>
    </source>
</evidence>
<evidence type="ECO:0000313" key="2">
    <source>
        <dbReference type="EMBL" id="MBB6628023.1"/>
    </source>
</evidence>
<reference evidence="2 3" key="1">
    <citation type="submission" date="2020-08" db="EMBL/GenBank/DDBJ databases">
        <authorList>
            <person name="Seo M.-J."/>
        </authorList>
    </citation>
    <scope>NUCLEOTIDE SEQUENCE [LARGE SCALE GENOMIC DNA]</scope>
    <source>
        <strain evidence="2 3">KIGAM211</strain>
    </source>
</reference>
<dbReference type="Proteomes" id="UP000523955">
    <property type="component" value="Unassembled WGS sequence"/>
</dbReference>
<comment type="caution">
    <text evidence="2">The sequence shown here is derived from an EMBL/GenBank/DDBJ whole genome shotgun (WGS) entry which is preliminary data.</text>
</comment>